<evidence type="ECO:0000256" key="1">
    <source>
        <dbReference type="SAM" id="MobiDB-lite"/>
    </source>
</evidence>
<reference evidence="2 3" key="1">
    <citation type="submission" date="2018-09" db="EMBL/GenBank/DDBJ databases">
        <authorList>
            <person name="Peiro R."/>
            <person name="Begona"/>
            <person name="Cbmso G."/>
            <person name="Lopez M."/>
            <person name="Gonzalez S."/>
        </authorList>
    </citation>
    <scope>NUCLEOTIDE SEQUENCE [LARGE SCALE GENOMIC DNA]</scope>
</reference>
<name>A0A3P3ZK36_LEIBR</name>
<evidence type="ECO:0000313" key="2">
    <source>
        <dbReference type="EMBL" id="SYZ70509.1"/>
    </source>
</evidence>
<dbReference type="KEGG" id="lbz:LBRM_35_6770"/>
<feature type="region of interest" description="Disordered" evidence="1">
    <location>
        <begin position="265"/>
        <end position="304"/>
    </location>
</feature>
<dbReference type="VEuPathDB" id="TriTrypDB:LbrM.35.6770"/>
<organism evidence="2 3">
    <name type="scientific">Leishmania braziliensis MHOM/BR/75/M2904</name>
    <dbReference type="NCBI Taxonomy" id="420245"/>
    <lineage>
        <taxon>Eukaryota</taxon>
        <taxon>Discoba</taxon>
        <taxon>Euglenozoa</taxon>
        <taxon>Kinetoplastea</taxon>
        <taxon>Metakinetoplastina</taxon>
        <taxon>Trypanosomatida</taxon>
        <taxon>Trypanosomatidae</taxon>
        <taxon>Leishmaniinae</taxon>
        <taxon>Leishmania</taxon>
        <taxon>Leishmania braziliensis species complex</taxon>
    </lineage>
</organism>
<dbReference type="Proteomes" id="UP000319462">
    <property type="component" value="Chromosome 35"/>
</dbReference>
<evidence type="ECO:0000313" key="3">
    <source>
        <dbReference type="Proteomes" id="UP000319462"/>
    </source>
</evidence>
<gene>
    <name evidence="2" type="ORF">LBRM2904_35.7010</name>
</gene>
<proteinExistence type="predicted"/>
<dbReference type="AlphaFoldDB" id="A0A3P3ZK36"/>
<accession>A0A3P3ZK36</accession>
<sequence>MNREQISRRIDLVGPSTGAIVGVATWCALHGAEADAILNYVAEKMKHKDTTDVVRASLVYVIHELLLSCATHGVSENAKRSTLKAVSLTLPSAVKDTLRQRASDHTAFLIALQKATEWWGMLNLFPAAWLTKLQSTVQEGQEDASHRTTVPSALMQVANLLQRYQHAKEQWVQNRHIKAEEGNTSSGIASGQDTASRVASAGAGARGAVVDDAAKRCLIALRKAVESHFERNAALLAWCEAERAELEGRAATSSSGSGVVKMVRGTSSHAPKHDGAGVGYPVKEEGGHGDGPSGEAKDEDDVLGSFFSLIR</sequence>
<protein>
    <submittedName>
        <fullName evidence="2">Hypothetical_protein</fullName>
    </submittedName>
</protein>
<dbReference type="EMBL" id="LS997634">
    <property type="protein sequence ID" value="SYZ70509.1"/>
    <property type="molecule type" value="Genomic_DNA"/>
</dbReference>
<dbReference type="InterPro" id="IPR008942">
    <property type="entry name" value="ENTH_VHS"/>
</dbReference>
<dbReference type="Gene3D" id="1.25.40.90">
    <property type="match status" value="1"/>
</dbReference>
<dbReference type="RefSeq" id="XP_001569289.1">
    <property type="nucleotide sequence ID" value="XM_001569239.1"/>
</dbReference>